<gene>
    <name evidence="1" type="ORF">J1N35_022203</name>
</gene>
<comment type="caution">
    <text evidence="1">The sequence shown here is derived from an EMBL/GenBank/DDBJ whole genome shotgun (WGS) entry which is preliminary data.</text>
</comment>
<reference evidence="1 2" key="1">
    <citation type="journal article" date="2021" name="Plant Biotechnol. J.">
        <title>Multi-omics assisted identification of the key and species-specific regulatory components of drought-tolerant mechanisms in Gossypium stocksii.</title>
        <authorList>
            <person name="Yu D."/>
            <person name="Ke L."/>
            <person name="Zhang D."/>
            <person name="Wu Y."/>
            <person name="Sun Y."/>
            <person name="Mei J."/>
            <person name="Sun J."/>
            <person name="Sun Y."/>
        </authorList>
    </citation>
    <scope>NUCLEOTIDE SEQUENCE [LARGE SCALE GENOMIC DNA]</scope>
    <source>
        <strain evidence="2">cv. E1</strain>
        <tissue evidence="1">Leaf</tissue>
    </source>
</reference>
<sequence>MNTPMEEVEHDFVELKDDVHSTIIKHDKLNIEEELTLELSESVDEPTHFSTIVMEEPTDILHDYMYFSTDAGIMVQAPTERYTTLRPLTKFEAYTILLHIILNRWSFLKLIFSRGHIEDNVYLKCEA</sequence>
<organism evidence="1 2">
    <name type="scientific">Gossypium stocksii</name>
    <dbReference type="NCBI Taxonomy" id="47602"/>
    <lineage>
        <taxon>Eukaryota</taxon>
        <taxon>Viridiplantae</taxon>
        <taxon>Streptophyta</taxon>
        <taxon>Embryophyta</taxon>
        <taxon>Tracheophyta</taxon>
        <taxon>Spermatophyta</taxon>
        <taxon>Magnoliopsida</taxon>
        <taxon>eudicotyledons</taxon>
        <taxon>Gunneridae</taxon>
        <taxon>Pentapetalae</taxon>
        <taxon>rosids</taxon>
        <taxon>malvids</taxon>
        <taxon>Malvales</taxon>
        <taxon>Malvaceae</taxon>
        <taxon>Malvoideae</taxon>
        <taxon>Gossypium</taxon>
    </lineage>
</organism>
<evidence type="ECO:0000313" key="2">
    <source>
        <dbReference type="Proteomes" id="UP000828251"/>
    </source>
</evidence>
<dbReference type="Proteomes" id="UP000828251">
    <property type="component" value="Unassembled WGS sequence"/>
</dbReference>
<proteinExistence type="predicted"/>
<protein>
    <submittedName>
        <fullName evidence="1">Uncharacterized protein</fullName>
    </submittedName>
</protein>
<dbReference type="EMBL" id="JAIQCV010000007">
    <property type="protein sequence ID" value="KAH1082442.1"/>
    <property type="molecule type" value="Genomic_DNA"/>
</dbReference>
<name>A0A9D3VH48_9ROSI</name>
<keyword evidence="2" id="KW-1185">Reference proteome</keyword>
<accession>A0A9D3VH48</accession>
<evidence type="ECO:0000313" key="1">
    <source>
        <dbReference type="EMBL" id="KAH1082442.1"/>
    </source>
</evidence>
<dbReference type="AlphaFoldDB" id="A0A9D3VH48"/>